<gene>
    <name evidence="2" type="ORF">OCV77_13475</name>
</gene>
<evidence type="ECO:0000313" key="3">
    <source>
        <dbReference type="Proteomes" id="UP001652432"/>
    </source>
</evidence>
<protein>
    <submittedName>
        <fullName evidence="2">DUF1002 domain-containing protein</fullName>
    </submittedName>
</protein>
<dbReference type="RefSeq" id="WP_262575530.1">
    <property type="nucleotide sequence ID" value="NZ_JAOQKJ010000012.1"/>
</dbReference>
<name>A0ABT2T5D8_9FIRM</name>
<organism evidence="2 3">
    <name type="scientific">Suilimivivens aceti</name>
    <dbReference type="NCBI Taxonomy" id="2981774"/>
    <lineage>
        <taxon>Bacteria</taxon>
        <taxon>Bacillati</taxon>
        <taxon>Bacillota</taxon>
        <taxon>Clostridia</taxon>
        <taxon>Lachnospirales</taxon>
        <taxon>Lachnospiraceae</taxon>
        <taxon>Suilimivivens</taxon>
    </lineage>
</organism>
<keyword evidence="3" id="KW-1185">Reference proteome</keyword>
<dbReference type="Proteomes" id="UP001652432">
    <property type="component" value="Unassembled WGS sequence"/>
</dbReference>
<evidence type="ECO:0000256" key="1">
    <source>
        <dbReference type="SAM" id="SignalP"/>
    </source>
</evidence>
<comment type="caution">
    <text evidence="2">The sequence shown here is derived from an EMBL/GenBank/DDBJ whole genome shotgun (WGS) entry which is preliminary data.</text>
</comment>
<evidence type="ECO:0000313" key="2">
    <source>
        <dbReference type="EMBL" id="MCU6745483.1"/>
    </source>
</evidence>
<feature type="chain" id="PRO_5046035313" evidence="1">
    <location>
        <begin position="22"/>
        <end position="191"/>
    </location>
</feature>
<accession>A0ABT2T5D8</accession>
<proteinExistence type="predicted"/>
<feature type="signal peptide" evidence="1">
    <location>
        <begin position="1"/>
        <end position="21"/>
    </location>
</feature>
<dbReference type="EMBL" id="JAOQKJ010000012">
    <property type="protein sequence ID" value="MCU6745483.1"/>
    <property type="molecule type" value="Genomic_DNA"/>
</dbReference>
<sequence>MKKLKFWLLGIFCMAVLTVTAGLCIPATVRAAEAGQGTENIDTEELLGDVKDKLSEAVSEMDPKTVKEIFRFASEKISDGSLDSEEGLKAAIQESEEKFGIIIKEADARKVVEAMQKLENMGFSADYVLDKAETLYDKYGADFVDHTNEIIRGAVENAVKNAAESFFSNLWQSTKNFFGGLLGGFQIADRQ</sequence>
<reference evidence="2 3" key="1">
    <citation type="journal article" date="2021" name="ISME Commun">
        <title>Automated analysis of genomic sequences facilitates high-throughput and comprehensive description of bacteria.</title>
        <authorList>
            <person name="Hitch T.C.A."/>
        </authorList>
    </citation>
    <scope>NUCLEOTIDE SEQUENCE [LARGE SCALE GENOMIC DNA]</scope>
    <source>
        <strain evidence="2 3">Sanger_18</strain>
    </source>
</reference>
<keyword evidence="1" id="KW-0732">Signal</keyword>